<protein>
    <submittedName>
        <fullName evidence="2">Uncharacterized protein</fullName>
    </submittedName>
</protein>
<dbReference type="EMBL" id="CAJEWN010000237">
    <property type="protein sequence ID" value="CAD2174542.1"/>
    <property type="molecule type" value="Genomic_DNA"/>
</dbReference>
<sequence>MSNTNILLIICSFYLISNVFAKSDPTTTPEKFCKDVDHDASAKALFKSCGGEKGVAKCCDVMIGPDSDKRFCGCIITNYLSNPKCGTKANSVFKCSYY</sequence>
<gene>
    <name evidence="2" type="ORF">MENT_LOCUS26212</name>
</gene>
<proteinExistence type="predicted"/>
<feature type="signal peptide" evidence="1">
    <location>
        <begin position="1"/>
        <end position="21"/>
    </location>
</feature>
<evidence type="ECO:0000313" key="3">
    <source>
        <dbReference type="Proteomes" id="UP000580250"/>
    </source>
</evidence>
<dbReference type="Proteomes" id="UP000580250">
    <property type="component" value="Unassembled WGS sequence"/>
</dbReference>
<evidence type="ECO:0000256" key="1">
    <source>
        <dbReference type="SAM" id="SignalP"/>
    </source>
</evidence>
<evidence type="ECO:0000313" key="2">
    <source>
        <dbReference type="EMBL" id="CAD2174542.1"/>
    </source>
</evidence>
<name>A0A6V7VI21_MELEN</name>
<feature type="chain" id="PRO_5027861443" evidence="1">
    <location>
        <begin position="22"/>
        <end position="98"/>
    </location>
</feature>
<dbReference type="AlphaFoldDB" id="A0A6V7VI21"/>
<accession>A0A6V7VI21</accession>
<organism evidence="2 3">
    <name type="scientific">Meloidogyne enterolobii</name>
    <name type="common">Root-knot nematode worm</name>
    <name type="synonym">Meloidogyne mayaguensis</name>
    <dbReference type="NCBI Taxonomy" id="390850"/>
    <lineage>
        <taxon>Eukaryota</taxon>
        <taxon>Metazoa</taxon>
        <taxon>Ecdysozoa</taxon>
        <taxon>Nematoda</taxon>
        <taxon>Chromadorea</taxon>
        <taxon>Rhabditida</taxon>
        <taxon>Tylenchina</taxon>
        <taxon>Tylenchomorpha</taxon>
        <taxon>Tylenchoidea</taxon>
        <taxon>Meloidogynidae</taxon>
        <taxon>Meloidogyninae</taxon>
        <taxon>Meloidogyne</taxon>
    </lineage>
</organism>
<reference evidence="2 3" key="1">
    <citation type="submission" date="2020-08" db="EMBL/GenBank/DDBJ databases">
        <authorList>
            <person name="Koutsovoulos G."/>
            <person name="Danchin GJ E."/>
        </authorList>
    </citation>
    <scope>NUCLEOTIDE SEQUENCE [LARGE SCALE GENOMIC DNA]</scope>
</reference>
<keyword evidence="1" id="KW-0732">Signal</keyword>
<comment type="caution">
    <text evidence="2">The sequence shown here is derived from an EMBL/GenBank/DDBJ whole genome shotgun (WGS) entry which is preliminary data.</text>
</comment>